<dbReference type="EC" id="2.7.11.1" evidence="1"/>
<dbReference type="InterPro" id="IPR017441">
    <property type="entry name" value="Protein_kinase_ATP_BS"/>
</dbReference>
<keyword evidence="2" id="KW-0723">Serine/threonine-protein kinase</keyword>
<evidence type="ECO:0000256" key="3">
    <source>
        <dbReference type="ARBA" id="ARBA00022679"/>
    </source>
</evidence>
<dbReference type="InterPro" id="IPR000719">
    <property type="entry name" value="Prot_kinase_dom"/>
</dbReference>
<dbReference type="PROSITE" id="PS00108">
    <property type="entry name" value="PROTEIN_KINASE_ST"/>
    <property type="match status" value="1"/>
</dbReference>
<dbReference type="PANTHER" id="PTHR24356:SF1">
    <property type="entry name" value="SERINE_THREONINE-PROTEIN KINASE GREATWALL"/>
    <property type="match status" value="1"/>
</dbReference>
<dbReference type="SUPFAM" id="SSF56112">
    <property type="entry name" value="Protein kinase-like (PK-like)"/>
    <property type="match status" value="1"/>
</dbReference>
<dbReference type="InterPro" id="IPR045270">
    <property type="entry name" value="STKc_AGC"/>
</dbReference>
<name>A0ABQ6M4L2_9STRA</name>
<proteinExistence type="predicted"/>
<dbReference type="EMBL" id="BRYB01001153">
    <property type="protein sequence ID" value="GMI19276.1"/>
    <property type="molecule type" value="Genomic_DNA"/>
</dbReference>
<keyword evidence="3" id="KW-0808">Transferase</keyword>
<organism evidence="12 13">
    <name type="scientific">Tetraparma gracilis</name>
    <dbReference type="NCBI Taxonomy" id="2962635"/>
    <lineage>
        <taxon>Eukaryota</taxon>
        <taxon>Sar</taxon>
        <taxon>Stramenopiles</taxon>
        <taxon>Ochrophyta</taxon>
        <taxon>Bolidophyceae</taxon>
        <taxon>Parmales</taxon>
        <taxon>Triparmaceae</taxon>
        <taxon>Tetraparma</taxon>
    </lineage>
</organism>
<evidence type="ECO:0000256" key="9">
    <source>
        <dbReference type="PROSITE-ProRule" id="PRU10141"/>
    </source>
</evidence>
<evidence type="ECO:0000256" key="2">
    <source>
        <dbReference type="ARBA" id="ARBA00022527"/>
    </source>
</evidence>
<dbReference type="Pfam" id="PF00069">
    <property type="entry name" value="Pkinase"/>
    <property type="match status" value="1"/>
</dbReference>
<reference evidence="12 13" key="1">
    <citation type="journal article" date="2023" name="Commun. Biol.">
        <title>Genome analysis of Parmales, the sister group of diatoms, reveals the evolutionary specialization of diatoms from phago-mixotrophs to photoautotrophs.</title>
        <authorList>
            <person name="Ban H."/>
            <person name="Sato S."/>
            <person name="Yoshikawa S."/>
            <person name="Yamada K."/>
            <person name="Nakamura Y."/>
            <person name="Ichinomiya M."/>
            <person name="Sato N."/>
            <person name="Blanc-Mathieu R."/>
            <person name="Endo H."/>
            <person name="Kuwata A."/>
            <person name="Ogata H."/>
        </authorList>
    </citation>
    <scope>NUCLEOTIDE SEQUENCE [LARGE SCALE GENOMIC DNA]</scope>
</reference>
<protein>
    <recommendedName>
        <fullName evidence="1">non-specific serine/threonine protein kinase</fullName>
        <ecNumber evidence="1">2.7.11.1</ecNumber>
    </recommendedName>
</protein>
<dbReference type="CDD" id="cd05123">
    <property type="entry name" value="STKc_AGC"/>
    <property type="match status" value="1"/>
</dbReference>
<evidence type="ECO:0000256" key="5">
    <source>
        <dbReference type="ARBA" id="ARBA00022777"/>
    </source>
</evidence>
<evidence type="ECO:0000313" key="12">
    <source>
        <dbReference type="EMBL" id="GMI19276.1"/>
    </source>
</evidence>
<keyword evidence="6 9" id="KW-0067">ATP-binding</keyword>
<evidence type="ECO:0000256" key="6">
    <source>
        <dbReference type="ARBA" id="ARBA00022840"/>
    </source>
</evidence>
<dbReference type="Gene3D" id="3.30.200.20">
    <property type="entry name" value="Phosphorylase Kinase, domain 1"/>
    <property type="match status" value="1"/>
</dbReference>
<evidence type="ECO:0000256" key="4">
    <source>
        <dbReference type="ARBA" id="ARBA00022741"/>
    </source>
</evidence>
<dbReference type="PANTHER" id="PTHR24356">
    <property type="entry name" value="SERINE/THREONINE-PROTEIN KINASE"/>
    <property type="match status" value="1"/>
</dbReference>
<keyword evidence="4 9" id="KW-0547">Nucleotide-binding</keyword>
<dbReference type="PROSITE" id="PS50011">
    <property type="entry name" value="PROTEIN_KINASE_DOM"/>
    <property type="match status" value="1"/>
</dbReference>
<sequence length="611" mass="68453">MDKSTMDKWTKSTNLGGGGRLGPHDFHFLAQIGRGAFGTVYLAQEAALPGDAGGEVIAIKAVSKREMMSCKEETSMRHIRQLLDERNILAKVKHPFVVELRCFFQDESRLFFGMTLAESGDFFSVITKENKGNGLPLIAARFYAAELALALRYVHSLGVVYRDLKPENIMLRADGHLMLADFGLAKVQPSRSRTSSTVGTPSYFAPELVMNEKYGKEVDWWAYGVVVFELVSGQEPFRGRDIKATMKNVVAAKQKLPSKVEENARGSKKEVMVAQDFLDKLFVKNATDRLGALGGDDVKAHPFFKSRITMPGRSSSLSPATSPTIPVRDLPELPDVTASWTWEDLESKQIKPPLKRPNILEAPSMKALMAARRNRTGKTKMEELFTEFKDFNGISSETAFDAQRSPSHAAMPSYAGPDYGQSPTFSPRTKLEPIPLVDSKTKLAGSDGDTPDSSPDFANKTIVRDFPKLTRPPQDVDLLETVSDPVLRRVTYDFIPGHLATLGDTGHLETFAQIFREQAKGYIHFSYKVNEPQFDILTIDMVFLNHHYLDFYNRETKYKLVDLIRPHLQQDWAAPLREGENGIDMEGRQIQLGRPRNERIVWRSGGTEQSL</sequence>
<feature type="binding site" evidence="9">
    <location>
        <position position="60"/>
    </location>
    <ligand>
        <name>ATP</name>
        <dbReference type="ChEBI" id="CHEBI:30616"/>
    </ligand>
</feature>
<dbReference type="SMART" id="SM00220">
    <property type="entry name" value="S_TKc"/>
    <property type="match status" value="1"/>
</dbReference>
<accession>A0ABQ6M4L2</accession>
<evidence type="ECO:0000256" key="8">
    <source>
        <dbReference type="ARBA" id="ARBA00048679"/>
    </source>
</evidence>
<dbReference type="PROSITE" id="PS00107">
    <property type="entry name" value="PROTEIN_KINASE_ATP"/>
    <property type="match status" value="1"/>
</dbReference>
<gene>
    <name evidence="12" type="ORF">TeGR_g6138</name>
</gene>
<evidence type="ECO:0000256" key="10">
    <source>
        <dbReference type="SAM" id="MobiDB-lite"/>
    </source>
</evidence>
<comment type="caution">
    <text evidence="12">The sequence shown here is derived from an EMBL/GenBank/DDBJ whole genome shotgun (WGS) entry which is preliminary data.</text>
</comment>
<keyword evidence="5" id="KW-0418">Kinase</keyword>
<dbReference type="Gene3D" id="1.10.510.10">
    <property type="entry name" value="Transferase(Phosphotransferase) domain 1"/>
    <property type="match status" value="1"/>
</dbReference>
<dbReference type="Proteomes" id="UP001165060">
    <property type="component" value="Unassembled WGS sequence"/>
</dbReference>
<comment type="catalytic activity">
    <reaction evidence="8">
        <text>L-seryl-[protein] + ATP = O-phospho-L-seryl-[protein] + ADP + H(+)</text>
        <dbReference type="Rhea" id="RHEA:17989"/>
        <dbReference type="Rhea" id="RHEA-COMP:9863"/>
        <dbReference type="Rhea" id="RHEA-COMP:11604"/>
        <dbReference type="ChEBI" id="CHEBI:15378"/>
        <dbReference type="ChEBI" id="CHEBI:29999"/>
        <dbReference type="ChEBI" id="CHEBI:30616"/>
        <dbReference type="ChEBI" id="CHEBI:83421"/>
        <dbReference type="ChEBI" id="CHEBI:456216"/>
        <dbReference type="EC" id="2.7.11.1"/>
    </reaction>
</comment>
<keyword evidence="13" id="KW-1185">Reference proteome</keyword>
<evidence type="ECO:0000256" key="7">
    <source>
        <dbReference type="ARBA" id="ARBA00047899"/>
    </source>
</evidence>
<evidence type="ECO:0000256" key="1">
    <source>
        <dbReference type="ARBA" id="ARBA00012513"/>
    </source>
</evidence>
<feature type="region of interest" description="Disordered" evidence="10">
    <location>
        <begin position="400"/>
        <end position="432"/>
    </location>
</feature>
<evidence type="ECO:0000259" key="11">
    <source>
        <dbReference type="PROSITE" id="PS50011"/>
    </source>
</evidence>
<dbReference type="InterPro" id="IPR008271">
    <property type="entry name" value="Ser/Thr_kinase_AS"/>
</dbReference>
<dbReference type="InterPro" id="IPR050236">
    <property type="entry name" value="Ser_Thr_kinase_AGC"/>
</dbReference>
<evidence type="ECO:0000313" key="13">
    <source>
        <dbReference type="Proteomes" id="UP001165060"/>
    </source>
</evidence>
<comment type="catalytic activity">
    <reaction evidence="7">
        <text>L-threonyl-[protein] + ATP = O-phospho-L-threonyl-[protein] + ADP + H(+)</text>
        <dbReference type="Rhea" id="RHEA:46608"/>
        <dbReference type="Rhea" id="RHEA-COMP:11060"/>
        <dbReference type="Rhea" id="RHEA-COMP:11605"/>
        <dbReference type="ChEBI" id="CHEBI:15378"/>
        <dbReference type="ChEBI" id="CHEBI:30013"/>
        <dbReference type="ChEBI" id="CHEBI:30616"/>
        <dbReference type="ChEBI" id="CHEBI:61977"/>
        <dbReference type="ChEBI" id="CHEBI:456216"/>
        <dbReference type="EC" id="2.7.11.1"/>
    </reaction>
</comment>
<feature type="domain" description="Protein kinase" evidence="11">
    <location>
        <begin position="26"/>
        <end position="304"/>
    </location>
</feature>
<dbReference type="InterPro" id="IPR011009">
    <property type="entry name" value="Kinase-like_dom_sf"/>
</dbReference>